<dbReference type="PANTHER" id="PTHR38926">
    <property type="entry name" value="F-BOX DOMAIN CONTAINING PROTEIN, EXPRESSED"/>
    <property type="match status" value="1"/>
</dbReference>
<feature type="domain" description="F-box" evidence="1">
    <location>
        <begin position="6"/>
        <end position="53"/>
    </location>
</feature>
<dbReference type="OrthoDB" id="2095648at2759"/>
<dbReference type="PANTHER" id="PTHR38926:SF78">
    <property type="entry name" value="F-BOX DOMAIN-CONTAINING PROTEIN"/>
    <property type="match status" value="1"/>
</dbReference>
<dbReference type="Proteomes" id="UP000886595">
    <property type="component" value="Unassembled WGS sequence"/>
</dbReference>
<name>A0A8X7WH35_BRACI</name>
<comment type="caution">
    <text evidence="2">The sequence shown here is derived from an EMBL/GenBank/DDBJ whole genome shotgun (WGS) entry which is preliminary data.</text>
</comment>
<dbReference type="SMART" id="SM00256">
    <property type="entry name" value="FBOX"/>
    <property type="match status" value="1"/>
</dbReference>
<dbReference type="PROSITE" id="PS50181">
    <property type="entry name" value="FBOX"/>
    <property type="match status" value="1"/>
</dbReference>
<dbReference type="EMBL" id="JAAMPC010000001">
    <property type="protein sequence ID" value="KAG2330704.1"/>
    <property type="molecule type" value="Genomic_DNA"/>
</dbReference>
<protein>
    <recommendedName>
        <fullName evidence="1">F-box domain-containing protein</fullName>
    </recommendedName>
</protein>
<dbReference type="InterPro" id="IPR032675">
    <property type="entry name" value="LRR_dom_sf"/>
</dbReference>
<proteinExistence type="predicted"/>
<keyword evidence="3" id="KW-1185">Reference proteome</keyword>
<dbReference type="Pfam" id="PF12937">
    <property type="entry name" value="F-box-like"/>
    <property type="match status" value="1"/>
</dbReference>
<sequence length="199" mass="22408">MKCEKTRNWSELPPELISSILLRLNSIEILEKVQKVCMSWRRVCKDPSMWRKISMDNHGDLGSMGQGGLLEIALWYFGTDELHNYVADRSSNLRSLRLITCYQITDEGFVEAIAKQPLLEYLEITYCSLSGESLRVAGLSCPNLKKFRLNSEPDPKCYEGESNDKKALGIAESMPELRHLQLVGNTLTNTGLNAIPGTP</sequence>
<dbReference type="InterPro" id="IPR036047">
    <property type="entry name" value="F-box-like_dom_sf"/>
</dbReference>
<evidence type="ECO:0000313" key="3">
    <source>
        <dbReference type="Proteomes" id="UP000886595"/>
    </source>
</evidence>
<dbReference type="InterPro" id="IPR001810">
    <property type="entry name" value="F-box_dom"/>
</dbReference>
<reference evidence="2 3" key="1">
    <citation type="submission" date="2020-02" db="EMBL/GenBank/DDBJ databases">
        <authorList>
            <person name="Ma Q."/>
            <person name="Huang Y."/>
            <person name="Song X."/>
            <person name="Pei D."/>
        </authorList>
    </citation>
    <scope>NUCLEOTIDE SEQUENCE [LARGE SCALE GENOMIC DNA]</scope>
    <source>
        <strain evidence="2">Sxm20200214</strain>
        <tissue evidence="2">Leaf</tissue>
    </source>
</reference>
<dbReference type="SUPFAM" id="SSF81383">
    <property type="entry name" value="F-box domain"/>
    <property type="match status" value="1"/>
</dbReference>
<gene>
    <name evidence="2" type="ORF">Bca52824_001884</name>
</gene>
<dbReference type="AlphaFoldDB" id="A0A8X7WH35"/>
<accession>A0A8X7WH35</accession>
<dbReference type="SUPFAM" id="SSF52047">
    <property type="entry name" value="RNI-like"/>
    <property type="match status" value="1"/>
</dbReference>
<dbReference type="Gene3D" id="1.20.1280.50">
    <property type="match status" value="1"/>
</dbReference>
<dbReference type="Gene3D" id="3.80.10.10">
    <property type="entry name" value="Ribonuclease Inhibitor"/>
    <property type="match status" value="1"/>
</dbReference>
<evidence type="ECO:0000259" key="1">
    <source>
        <dbReference type="PROSITE" id="PS50181"/>
    </source>
</evidence>
<evidence type="ECO:0000313" key="2">
    <source>
        <dbReference type="EMBL" id="KAG2330704.1"/>
    </source>
</evidence>
<dbReference type="CDD" id="cd22164">
    <property type="entry name" value="F-box_AtSKIP19-like"/>
    <property type="match status" value="1"/>
</dbReference>
<organism evidence="2 3">
    <name type="scientific">Brassica carinata</name>
    <name type="common">Ethiopian mustard</name>
    <name type="synonym">Abyssinian cabbage</name>
    <dbReference type="NCBI Taxonomy" id="52824"/>
    <lineage>
        <taxon>Eukaryota</taxon>
        <taxon>Viridiplantae</taxon>
        <taxon>Streptophyta</taxon>
        <taxon>Embryophyta</taxon>
        <taxon>Tracheophyta</taxon>
        <taxon>Spermatophyta</taxon>
        <taxon>Magnoliopsida</taxon>
        <taxon>eudicotyledons</taxon>
        <taxon>Gunneridae</taxon>
        <taxon>Pentapetalae</taxon>
        <taxon>rosids</taxon>
        <taxon>malvids</taxon>
        <taxon>Brassicales</taxon>
        <taxon>Brassicaceae</taxon>
        <taxon>Brassiceae</taxon>
        <taxon>Brassica</taxon>
    </lineage>
</organism>